<evidence type="ECO:0000313" key="2">
    <source>
        <dbReference type="Proteomes" id="UP000422569"/>
    </source>
</evidence>
<dbReference type="AlphaFoldDB" id="A0A6B8M2T2"/>
<dbReference type="Pfam" id="PF03662">
    <property type="entry name" value="Glyco_hydro_79n"/>
    <property type="match status" value="1"/>
</dbReference>
<dbReference type="SUPFAM" id="SSF51445">
    <property type="entry name" value="(Trans)glycosidases"/>
    <property type="match status" value="1"/>
</dbReference>
<dbReference type="PANTHER" id="PTHR43576:SF3">
    <property type="entry name" value="ALPHA-L-ARABINOFURANOSIDASE C"/>
    <property type="match status" value="1"/>
</dbReference>
<keyword evidence="2" id="KW-1185">Reference proteome</keyword>
<reference evidence="1 2" key="1">
    <citation type="submission" date="2019-09" db="EMBL/GenBank/DDBJ databases">
        <title>Isolation and complete genome sequencing of Methylocystis species.</title>
        <authorList>
            <person name="Rumah B.L."/>
            <person name="Stead C.E."/>
            <person name="Stevens B.C."/>
            <person name="Minton N.P."/>
            <person name="Grosse-Honebrink A."/>
            <person name="Zhang Y."/>
        </authorList>
    </citation>
    <scope>NUCLEOTIDE SEQUENCE [LARGE SCALE GENOMIC DNA]</scope>
    <source>
        <strain evidence="1 2">BRCS2</strain>
    </source>
</reference>
<dbReference type="PANTHER" id="PTHR43576">
    <property type="entry name" value="ALPHA-L-ARABINOFURANOSIDASE C-RELATED"/>
    <property type="match status" value="1"/>
</dbReference>
<dbReference type="EMBL" id="CP044331">
    <property type="protein sequence ID" value="QGM98124.1"/>
    <property type="molecule type" value="Genomic_DNA"/>
</dbReference>
<proteinExistence type="predicted"/>
<dbReference type="Gene3D" id="3.20.20.80">
    <property type="entry name" value="Glycosidases"/>
    <property type="match status" value="1"/>
</dbReference>
<dbReference type="KEGG" id="mpar:F7D14_11975"/>
<gene>
    <name evidence="1" type="ORF">F7D14_11975</name>
</gene>
<dbReference type="GO" id="GO:0016798">
    <property type="term" value="F:hydrolase activity, acting on glycosyl bonds"/>
    <property type="evidence" value="ECO:0007669"/>
    <property type="project" value="InterPro"/>
</dbReference>
<dbReference type="GO" id="GO:0000272">
    <property type="term" value="P:polysaccharide catabolic process"/>
    <property type="evidence" value="ECO:0007669"/>
    <property type="project" value="TreeGrafter"/>
</dbReference>
<dbReference type="InterPro" id="IPR017853">
    <property type="entry name" value="GH"/>
</dbReference>
<dbReference type="GO" id="GO:0016020">
    <property type="term" value="C:membrane"/>
    <property type="evidence" value="ECO:0007669"/>
    <property type="project" value="InterPro"/>
</dbReference>
<name>A0A6B8M2T2_9HYPH</name>
<organism evidence="1 2">
    <name type="scientific">Methylocystis parvus</name>
    <dbReference type="NCBI Taxonomy" id="134"/>
    <lineage>
        <taxon>Bacteria</taxon>
        <taxon>Pseudomonadati</taxon>
        <taxon>Pseudomonadota</taxon>
        <taxon>Alphaproteobacteria</taxon>
        <taxon>Hyphomicrobiales</taxon>
        <taxon>Methylocystaceae</taxon>
        <taxon>Methylocystis</taxon>
    </lineage>
</organism>
<evidence type="ECO:0000313" key="1">
    <source>
        <dbReference type="EMBL" id="QGM98124.1"/>
    </source>
</evidence>
<dbReference type="InterPro" id="IPR005199">
    <property type="entry name" value="Glyco_hydro_79"/>
</dbReference>
<accession>A0A6B8M2T2</accession>
<protein>
    <submittedName>
        <fullName evidence="1">Cellulose-binding protein</fullName>
    </submittedName>
</protein>
<sequence>MIEWVRATSAAVLVSLAMVVSEPSAKAQTSAAVAVDAAASLTKIPATAWGLNTAVWDANLRDAAVPALLTQAGVAALRYPGGSTSDVYNWQTNSIVPGQGSYANPNNNFDAFMGVARSVGATPILTVNYGSNPAGNGGGDPNHAAAWVRYANIAKGYGVKYWEIGNEVYGNGQYGSAWETDLHAQHDPATYGRNVVQFANAMKAIDPTIKIGVVLAAPGRWPDGVAPDWNSNVLAQCGAAIDFVAVHWYPQDPYNESDAGLLAAPQHPTTGVAAMTAKLKTLITQYGGANAAKIEIMVTETNSVSYNPGKQTLSIVNAMFTADNMATWIGQGAANVDVWGLHNGAVWGNASGSLFGTSNYGDYGVLSNGQSGEPAANTLFPTYHGMRMVSLLGRAGDTLVATTSSNALLTTHAAKQANGGLALLLINKDRNNTINANVTLSGFTPSGAATVYSYTPASSGVTSTNVSGQGTSFSIAVAPYSLTTIVLAGQSGPVNPSFTLSANPSSLSMTQGASGTATIAVAPGGGFNGNVAFSTTGLPAGVTASFNPPSATSSTTLTLTAGASAPAGTSAFTITGTSGALSATTALALTIAASAPPGGGGAGPAVFSSRRNAAGPWYYEDDLTLSTTTQITALTVTIAVPSTNASYNGSYNTFGGQIAQSYTTGASFVYSFKLGPGQTINPGSGTFAAQMNGNGVQRDLSGDSWTATYTAGGQSFTQSGTF</sequence>
<dbReference type="Proteomes" id="UP000422569">
    <property type="component" value="Chromosome"/>
</dbReference>
<dbReference type="RefSeq" id="WP_154419945.1">
    <property type="nucleotide sequence ID" value="NZ_CP044331.1"/>
</dbReference>
<dbReference type="Gene3D" id="2.60.40.1180">
    <property type="entry name" value="Golgi alpha-mannosidase II"/>
    <property type="match status" value="1"/>
</dbReference>
<dbReference type="InterPro" id="IPR013780">
    <property type="entry name" value="Glyco_hydro_b"/>
</dbReference>